<sequence length="128" mass="14762">MEAREEAETLKRRSRAFLQTARFQIESGMFDLAVFNTEQALQLFLKAKLLEYGVQYPRTCGIRRLLRLLANAAPGEEGRRHGELLSKYVFELGVLEDAYINARYIPREYTREEAERLFSLVSEIISGG</sequence>
<proteinExistence type="predicted"/>
<comment type="caution">
    <text evidence="2">The sequence shown here is derived from an EMBL/GenBank/DDBJ whole genome shotgun (WGS) entry which is preliminary data.</text>
</comment>
<evidence type="ECO:0000259" key="1">
    <source>
        <dbReference type="PROSITE" id="PS50910"/>
    </source>
</evidence>
<dbReference type="GeneID" id="5055639"/>
<dbReference type="Pfam" id="PF05168">
    <property type="entry name" value="HEPN"/>
    <property type="match status" value="1"/>
</dbReference>
<dbReference type="AlphaFoldDB" id="A0A7L4PA00"/>
<dbReference type="SMART" id="SM00748">
    <property type="entry name" value="HEPN"/>
    <property type="match status" value="1"/>
</dbReference>
<name>A0A7L4PA00_9CREN</name>
<keyword evidence="3" id="KW-1185">Reference proteome</keyword>
<reference evidence="2 3" key="1">
    <citation type="journal article" date="2020" name="Nat. Commun.">
        <title>The structures of two archaeal type IV pili illuminate evolutionary relationships.</title>
        <authorList>
            <person name="Wang F."/>
            <person name="Baquero D.P."/>
            <person name="Su Z."/>
            <person name="Beltran L.C."/>
            <person name="Prangishvili D."/>
            <person name="Krupovic M."/>
            <person name="Egelman E.H."/>
        </authorList>
    </citation>
    <scope>NUCLEOTIDE SEQUENCE [LARGE SCALE GENOMIC DNA]</scope>
    <source>
        <strain evidence="2 3">2GA</strain>
    </source>
</reference>
<dbReference type="OMA" id="DAYINAR"/>
<feature type="domain" description="HEPN" evidence="1">
    <location>
        <begin position="11"/>
        <end position="124"/>
    </location>
</feature>
<dbReference type="EMBL" id="JAAVJF010000001">
    <property type="protein sequence ID" value="NYR14970.1"/>
    <property type="molecule type" value="Genomic_DNA"/>
</dbReference>
<dbReference type="Gene3D" id="1.20.120.330">
    <property type="entry name" value="Nucleotidyltransferases domain 2"/>
    <property type="match status" value="1"/>
</dbReference>
<accession>A0A7L4PA00</accession>
<dbReference type="RefSeq" id="WP_011899968.1">
    <property type="nucleotide sequence ID" value="NZ_JAAVJF010000001.1"/>
</dbReference>
<dbReference type="Proteomes" id="UP000554766">
    <property type="component" value="Unassembled WGS sequence"/>
</dbReference>
<organism evidence="2 3">
    <name type="scientific">Pyrobaculum arsenaticum</name>
    <dbReference type="NCBI Taxonomy" id="121277"/>
    <lineage>
        <taxon>Archaea</taxon>
        <taxon>Thermoproteota</taxon>
        <taxon>Thermoprotei</taxon>
        <taxon>Thermoproteales</taxon>
        <taxon>Thermoproteaceae</taxon>
        <taxon>Pyrobaculum</taxon>
    </lineage>
</organism>
<evidence type="ECO:0000313" key="2">
    <source>
        <dbReference type="EMBL" id="NYR14970.1"/>
    </source>
</evidence>
<dbReference type="SUPFAM" id="SSF81593">
    <property type="entry name" value="Nucleotidyltransferase substrate binding subunit/domain"/>
    <property type="match status" value="1"/>
</dbReference>
<protein>
    <submittedName>
        <fullName evidence="2">HEPN domain-containing protein</fullName>
    </submittedName>
</protein>
<evidence type="ECO:0000313" key="3">
    <source>
        <dbReference type="Proteomes" id="UP000554766"/>
    </source>
</evidence>
<dbReference type="InterPro" id="IPR007842">
    <property type="entry name" value="HEPN_dom"/>
</dbReference>
<dbReference type="PROSITE" id="PS50910">
    <property type="entry name" value="HEPN"/>
    <property type="match status" value="1"/>
</dbReference>
<gene>
    <name evidence="2" type="ORF">HC235_03140</name>
</gene>